<evidence type="ECO:0000256" key="1">
    <source>
        <dbReference type="SAM" id="MobiDB-lite"/>
    </source>
</evidence>
<dbReference type="AlphaFoldDB" id="A0A0W1KMI1"/>
<organism evidence="3 5">
    <name type="scientific">Trueperella bernardiae</name>
    <dbReference type="NCBI Taxonomy" id="59561"/>
    <lineage>
        <taxon>Bacteria</taxon>
        <taxon>Bacillati</taxon>
        <taxon>Actinomycetota</taxon>
        <taxon>Actinomycetes</taxon>
        <taxon>Actinomycetales</taxon>
        <taxon>Actinomycetaceae</taxon>
        <taxon>Trueperella</taxon>
    </lineage>
</organism>
<accession>A0A0W1KMI1</accession>
<feature type="region of interest" description="Disordered" evidence="1">
    <location>
        <begin position="96"/>
        <end position="122"/>
    </location>
</feature>
<feature type="compositionally biased region" description="Basic and acidic residues" evidence="1">
    <location>
        <begin position="108"/>
        <end position="122"/>
    </location>
</feature>
<sequence length="122" mass="13261">MALSDYERRMLEQLEAQLTDDDPHLAQSLKSEERGAVQTSFSPKHLVIGLIVAVLGLLVVLGGVASEVVIVGVAGVVVVFGGLWYLSAGMTKVSAPAAPRKQAGQSDFMERQREQWRKRQEG</sequence>
<proteinExistence type="predicted"/>
<evidence type="ECO:0000256" key="2">
    <source>
        <dbReference type="SAM" id="Phobius"/>
    </source>
</evidence>
<gene>
    <name evidence="3" type="ORF">AQZ59_00109</name>
    <name evidence="4" type="ORF">QP858_02080</name>
</gene>
<protein>
    <submittedName>
        <fullName evidence="4">DUF3040 domain-containing protein</fullName>
    </submittedName>
</protein>
<dbReference type="OrthoDB" id="5244024at2"/>
<dbReference type="InterPro" id="IPR021401">
    <property type="entry name" value="DUF3040"/>
</dbReference>
<reference evidence="3 5" key="1">
    <citation type="submission" date="2015-11" db="EMBL/GenBank/DDBJ databases">
        <title>Draft Genome Sequence of the Type Strain Trueperella bernardiae LCDC 89-0504T, Isolated from Blood Culture.</title>
        <authorList>
            <person name="Bernier A.-M."/>
            <person name="Bernard K."/>
        </authorList>
    </citation>
    <scope>NUCLEOTIDE SEQUENCE [LARGE SCALE GENOMIC DNA]</scope>
    <source>
        <strain evidence="3 5">LCDC 89-0504</strain>
    </source>
</reference>
<dbReference type="EMBL" id="LNIZ01000001">
    <property type="protein sequence ID" value="KTF04809.1"/>
    <property type="molecule type" value="Genomic_DNA"/>
</dbReference>
<dbReference type="STRING" id="59561.AQZ59_00109"/>
<dbReference type="RefSeq" id="WP_062612163.1">
    <property type="nucleotide sequence ID" value="NZ_CALTZF010000004.1"/>
</dbReference>
<dbReference type="Proteomes" id="UP001225576">
    <property type="component" value="Unassembled WGS sequence"/>
</dbReference>
<name>A0A0W1KMI1_9ACTO</name>
<keyword evidence="5" id="KW-1185">Reference proteome</keyword>
<dbReference type="Pfam" id="PF11239">
    <property type="entry name" value="DUF3040"/>
    <property type="match status" value="1"/>
</dbReference>
<keyword evidence="2" id="KW-0812">Transmembrane</keyword>
<reference evidence="4" key="2">
    <citation type="submission" date="2023-05" db="EMBL/GenBank/DDBJ databases">
        <title>Genomic Catalog of Human Bladder Bacteria.</title>
        <authorList>
            <person name="Du J."/>
        </authorList>
    </citation>
    <scope>NUCLEOTIDE SEQUENCE</scope>
    <source>
        <strain evidence="4">UMB1304A</strain>
    </source>
</reference>
<evidence type="ECO:0000313" key="5">
    <source>
        <dbReference type="Proteomes" id="UP000054404"/>
    </source>
</evidence>
<dbReference type="Proteomes" id="UP000054404">
    <property type="component" value="Unassembled WGS sequence"/>
</dbReference>
<evidence type="ECO:0000313" key="4">
    <source>
        <dbReference type="EMBL" id="MDK8601246.1"/>
    </source>
</evidence>
<feature type="transmembrane region" description="Helical" evidence="2">
    <location>
        <begin position="46"/>
        <end position="62"/>
    </location>
</feature>
<evidence type="ECO:0000313" key="3">
    <source>
        <dbReference type="EMBL" id="KTF04809.1"/>
    </source>
</evidence>
<dbReference type="EMBL" id="JASPDQ010000003">
    <property type="protein sequence ID" value="MDK8601246.1"/>
    <property type="molecule type" value="Genomic_DNA"/>
</dbReference>
<keyword evidence="2" id="KW-1133">Transmembrane helix</keyword>
<dbReference type="PATRIC" id="fig|59561.3.peg.109"/>
<comment type="caution">
    <text evidence="3">The sequence shown here is derived from an EMBL/GenBank/DDBJ whole genome shotgun (WGS) entry which is preliminary data.</text>
</comment>
<feature type="transmembrane region" description="Helical" evidence="2">
    <location>
        <begin position="68"/>
        <end position="86"/>
    </location>
</feature>
<keyword evidence="2" id="KW-0472">Membrane</keyword>